<evidence type="ECO:0000313" key="12">
    <source>
        <dbReference type="WBParaSite" id="HNAJ_0000415201-mRNA-1"/>
    </source>
</evidence>
<evidence type="ECO:0000256" key="8">
    <source>
        <dbReference type="SAM" id="MobiDB-lite"/>
    </source>
</evidence>
<dbReference type="OrthoDB" id="3225452at2759"/>
<dbReference type="PANTHER" id="PTHR45636:SF49">
    <property type="entry name" value="PAIRED BOX PROTEIN 3 HOMOLOG"/>
    <property type="match status" value="1"/>
</dbReference>
<dbReference type="Proteomes" id="UP000278807">
    <property type="component" value="Unassembled WGS sequence"/>
</dbReference>
<dbReference type="AlphaFoldDB" id="A0A0R3TAR3"/>
<evidence type="ECO:0000256" key="5">
    <source>
        <dbReference type="ARBA" id="ARBA00023125"/>
    </source>
</evidence>
<proteinExistence type="predicted"/>
<keyword evidence="3" id="KW-0563">Paired box</keyword>
<evidence type="ECO:0000256" key="6">
    <source>
        <dbReference type="ARBA" id="ARBA00023163"/>
    </source>
</evidence>
<dbReference type="GO" id="GO:0000978">
    <property type="term" value="F:RNA polymerase II cis-regulatory region sequence-specific DNA binding"/>
    <property type="evidence" value="ECO:0007669"/>
    <property type="project" value="TreeGrafter"/>
</dbReference>
<dbReference type="InterPro" id="IPR043182">
    <property type="entry name" value="PAIRED_DNA-bd_dom"/>
</dbReference>
<name>A0A0R3TAR3_RODNA</name>
<protein>
    <submittedName>
        <fullName evidence="12">Paired domain-containing protein</fullName>
    </submittedName>
</protein>
<feature type="compositionally biased region" description="Pro residues" evidence="8">
    <location>
        <begin position="137"/>
        <end position="153"/>
    </location>
</feature>
<feature type="region of interest" description="Disordered" evidence="8">
    <location>
        <begin position="134"/>
        <end position="193"/>
    </location>
</feature>
<dbReference type="PANTHER" id="PTHR45636">
    <property type="entry name" value="PAIRED BOX PROTEIN PAX-6-RELATED-RELATED"/>
    <property type="match status" value="1"/>
</dbReference>
<dbReference type="GO" id="GO:0000981">
    <property type="term" value="F:DNA-binding transcription factor activity, RNA polymerase II-specific"/>
    <property type="evidence" value="ECO:0007669"/>
    <property type="project" value="TreeGrafter"/>
</dbReference>
<keyword evidence="7" id="KW-0539">Nucleus</keyword>
<keyword evidence="11" id="KW-1185">Reference proteome</keyword>
<dbReference type="InterPro" id="IPR036388">
    <property type="entry name" value="WH-like_DNA-bd_sf"/>
</dbReference>
<dbReference type="SUPFAM" id="SSF46689">
    <property type="entry name" value="Homeodomain-like"/>
    <property type="match status" value="1"/>
</dbReference>
<evidence type="ECO:0000256" key="4">
    <source>
        <dbReference type="ARBA" id="ARBA00023015"/>
    </source>
</evidence>
<keyword evidence="2" id="KW-0217">Developmental protein</keyword>
<gene>
    <name evidence="10" type="ORF">HNAJ_LOCUS4150</name>
</gene>
<dbReference type="GO" id="GO:0005634">
    <property type="term" value="C:nucleus"/>
    <property type="evidence" value="ECO:0007669"/>
    <property type="project" value="UniProtKB-SubCell"/>
</dbReference>
<dbReference type="InterPro" id="IPR009057">
    <property type="entry name" value="Homeodomain-like_sf"/>
</dbReference>
<evidence type="ECO:0000256" key="7">
    <source>
        <dbReference type="ARBA" id="ARBA00023242"/>
    </source>
</evidence>
<feature type="compositionally biased region" description="Polar residues" evidence="8">
    <location>
        <begin position="161"/>
        <end position="192"/>
    </location>
</feature>
<evidence type="ECO:0000259" key="9">
    <source>
        <dbReference type="PROSITE" id="PS51057"/>
    </source>
</evidence>
<reference evidence="12" key="1">
    <citation type="submission" date="2017-02" db="UniProtKB">
        <authorList>
            <consortium name="WormBaseParasite"/>
        </authorList>
    </citation>
    <scope>IDENTIFICATION</scope>
</reference>
<organism evidence="12">
    <name type="scientific">Rodentolepis nana</name>
    <name type="common">Dwarf tapeworm</name>
    <name type="synonym">Hymenolepis nana</name>
    <dbReference type="NCBI Taxonomy" id="102285"/>
    <lineage>
        <taxon>Eukaryota</taxon>
        <taxon>Metazoa</taxon>
        <taxon>Spiralia</taxon>
        <taxon>Lophotrochozoa</taxon>
        <taxon>Platyhelminthes</taxon>
        <taxon>Cestoda</taxon>
        <taxon>Eucestoda</taxon>
        <taxon>Cyclophyllidea</taxon>
        <taxon>Hymenolepididae</taxon>
        <taxon>Rodentolepis</taxon>
    </lineage>
</organism>
<dbReference type="STRING" id="102285.A0A0R3TAR3"/>
<evidence type="ECO:0000313" key="10">
    <source>
        <dbReference type="EMBL" id="VDO00010.1"/>
    </source>
</evidence>
<comment type="subcellular location">
    <subcellularLocation>
        <location evidence="1">Nucleus</location>
    </subcellularLocation>
</comment>
<dbReference type="PRINTS" id="PR00027">
    <property type="entry name" value="PAIREDBOX"/>
</dbReference>
<dbReference type="InterPro" id="IPR001523">
    <property type="entry name" value="Paired_dom"/>
</dbReference>
<dbReference type="PROSITE" id="PS00034">
    <property type="entry name" value="PAIRED_1"/>
    <property type="match status" value="1"/>
</dbReference>
<keyword evidence="5" id="KW-0238">DNA-binding</keyword>
<sequence>MEHGQSKLTEYSISSLIGNDNRQSPSTPTTPLTSPIYNAFWSCQFLAGLAQKYLNDIQNSSNPTCLQNQFTQSSYFPSPLSSSFPPLGSSNNVAWYLQTVLANASKLADLPHPSLLDSGILNPAAYRKIMSQVLNIQPPPPPPPPPPQPPLPPQRQSSPQNLSARSKNVDNLPTTISTPKQSPSQTNSSEHGSSIVFEGQGRINQLGGMFINGRPLPYKTRLRIVQMSRNGVRPCDISRQLKVSHGCVSKILQRFHETGSVSPGATGGARKNRIHSQTRSHLNVPTNPSHSYSHHHQQYLFSSSSTKELPQNLSSKPHMGKMPFEYPNWNESWSSFGSSTTLPTFPRHDMDSAFTQQRDTQHPRLKFSASMLADQKSGDADSKCDKTVPNP</sequence>
<evidence type="ECO:0000256" key="1">
    <source>
        <dbReference type="ARBA" id="ARBA00004123"/>
    </source>
</evidence>
<dbReference type="Pfam" id="PF00292">
    <property type="entry name" value="PAX"/>
    <property type="match status" value="1"/>
</dbReference>
<dbReference type="PROSITE" id="PS51057">
    <property type="entry name" value="PAIRED_2"/>
    <property type="match status" value="1"/>
</dbReference>
<keyword evidence="4" id="KW-0805">Transcription regulation</keyword>
<evidence type="ECO:0000256" key="3">
    <source>
        <dbReference type="ARBA" id="ARBA00022724"/>
    </source>
</evidence>
<evidence type="ECO:0000256" key="2">
    <source>
        <dbReference type="ARBA" id="ARBA00022473"/>
    </source>
</evidence>
<dbReference type="WBParaSite" id="HNAJ_0000415201-mRNA-1">
    <property type="protein sequence ID" value="HNAJ_0000415201-mRNA-1"/>
    <property type="gene ID" value="HNAJ_0000415201"/>
</dbReference>
<dbReference type="Gene3D" id="1.10.10.10">
    <property type="entry name" value="Winged helix-like DNA-binding domain superfamily/Winged helix DNA-binding domain"/>
    <property type="match status" value="1"/>
</dbReference>
<keyword evidence="6" id="KW-0804">Transcription</keyword>
<feature type="compositionally biased region" description="Basic and acidic residues" evidence="8">
    <location>
        <begin position="376"/>
        <end position="391"/>
    </location>
</feature>
<dbReference type="InterPro" id="IPR043565">
    <property type="entry name" value="PAX_fam"/>
</dbReference>
<feature type="region of interest" description="Disordered" evidence="8">
    <location>
        <begin position="347"/>
        <end position="391"/>
    </location>
</feature>
<dbReference type="SMART" id="SM00351">
    <property type="entry name" value="PAX"/>
    <property type="match status" value="1"/>
</dbReference>
<reference evidence="10 11" key="2">
    <citation type="submission" date="2018-11" db="EMBL/GenBank/DDBJ databases">
        <authorList>
            <consortium name="Pathogen Informatics"/>
        </authorList>
    </citation>
    <scope>NUCLEOTIDE SEQUENCE [LARGE SCALE GENOMIC DNA]</scope>
</reference>
<evidence type="ECO:0000313" key="11">
    <source>
        <dbReference type="Proteomes" id="UP000278807"/>
    </source>
</evidence>
<dbReference type="EMBL" id="UZAE01002738">
    <property type="protein sequence ID" value="VDO00010.1"/>
    <property type="molecule type" value="Genomic_DNA"/>
</dbReference>
<feature type="domain" description="Paired" evidence="9">
    <location>
        <begin position="199"/>
        <end position="349"/>
    </location>
</feature>
<accession>A0A0R3TAR3</accession>